<evidence type="ECO:0000313" key="5">
    <source>
        <dbReference type="EMBL" id="BCI54229.1"/>
    </source>
</evidence>
<dbReference type="InterPro" id="IPR050765">
    <property type="entry name" value="Riboflavin_Biosynth_HTPR"/>
</dbReference>
<protein>
    <recommendedName>
        <fullName evidence="4">Bacterial bifunctional deaminase-reductase C-terminal domain-containing protein</fullName>
    </recommendedName>
</protein>
<evidence type="ECO:0000259" key="4">
    <source>
        <dbReference type="Pfam" id="PF01872"/>
    </source>
</evidence>
<evidence type="ECO:0000256" key="3">
    <source>
        <dbReference type="ARBA" id="ARBA00023002"/>
    </source>
</evidence>
<dbReference type="PANTHER" id="PTHR38011:SF7">
    <property type="entry name" value="2,5-DIAMINO-6-RIBOSYLAMINO-4(3H)-PYRIMIDINONE 5'-PHOSPHATE REDUCTASE"/>
    <property type="match status" value="1"/>
</dbReference>
<evidence type="ECO:0000256" key="1">
    <source>
        <dbReference type="ARBA" id="ARBA00005104"/>
    </source>
</evidence>
<feature type="domain" description="Bacterial bifunctional deaminase-reductase C-terminal" evidence="4">
    <location>
        <begin position="25"/>
        <end position="218"/>
    </location>
</feature>
<dbReference type="GO" id="GO:0009231">
    <property type="term" value="P:riboflavin biosynthetic process"/>
    <property type="evidence" value="ECO:0007669"/>
    <property type="project" value="InterPro"/>
</dbReference>
<dbReference type="Gene3D" id="3.40.430.10">
    <property type="entry name" value="Dihydrofolate Reductase, subunit A"/>
    <property type="match status" value="1"/>
</dbReference>
<dbReference type="InterPro" id="IPR002734">
    <property type="entry name" value="RibDG_C"/>
</dbReference>
<dbReference type="AlphaFoldDB" id="A0A6S6P763"/>
<dbReference type="InterPro" id="IPR024072">
    <property type="entry name" value="DHFR-like_dom_sf"/>
</dbReference>
<keyword evidence="2" id="KW-0521">NADP</keyword>
<dbReference type="Proteomes" id="UP000515734">
    <property type="component" value="Chromosome"/>
</dbReference>
<dbReference type="GO" id="GO:0008703">
    <property type="term" value="F:5-amino-6-(5-phosphoribosylamino)uracil reductase activity"/>
    <property type="evidence" value="ECO:0007669"/>
    <property type="project" value="InterPro"/>
</dbReference>
<gene>
    <name evidence="5" type="ORF">NIIDNTM18_35070</name>
</gene>
<organism evidence="5 6">
    <name type="scientific">Mycolicibacterium litorale</name>
    <dbReference type="NCBI Taxonomy" id="758802"/>
    <lineage>
        <taxon>Bacteria</taxon>
        <taxon>Bacillati</taxon>
        <taxon>Actinomycetota</taxon>
        <taxon>Actinomycetes</taxon>
        <taxon>Mycobacteriales</taxon>
        <taxon>Mycobacteriaceae</taxon>
        <taxon>Mycolicibacterium</taxon>
    </lineage>
</organism>
<dbReference type="PANTHER" id="PTHR38011">
    <property type="entry name" value="DIHYDROFOLATE REDUCTASE FAMILY PROTEIN (AFU_ORTHOLOGUE AFUA_8G06820)"/>
    <property type="match status" value="1"/>
</dbReference>
<proteinExistence type="predicted"/>
<reference evidence="5 6" key="1">
    <citation type="submission" date="2020-07" db="EMBL/GenBank/DDBJ databases">
        <title>Complete genome sequence of Mycolicibacterium litorale like strain isolated from cardiac implantable electronic device infection.</title>
        <authorList>
            <person name="Fukano H."/>
            <person name="Miyama H."/>
            <person name="Hoshino Y."/>
        </authorList>
    </citation>
    <scope>NUCLEOTIDE SEQUENCE [LARGE SCALE GENOMIC DNA]</scope>
    <source>
        <strain evidence="5 6">NIIDNTM18</strain>
    </source>
</reference>
<dbReference type="Pfam" id="PF01872">
    <property type="entry name" value="RibD_C"/>
    <property type="match status" value="1"/>
</dbReference>
<evidence type="ECO:0000256" key="2">
    <source>
        <dbReference type="ARBA" id="ARBA00022857"/>
    </source>
</evidence>
<name>A0A6S6P763_9MYCO</name>
<sequence length="234" mass="24915">MVPTLATVADLDELIGYYRTPPAGVRANMIFSADGAAAFAGRAGPLSDPLDQALLRGLRGFADVVLVGAGTVRAEHYGPVRVQAMSHGWAPGRPIPPIAVVSLSGVLPDSLFADPAQRAILVTTQRAADAHGLKADDRRDVLIAGERTVDVSEVVARFRERGLNRILCEGGPTLLDELVAADVVDEICVTVSPTLAGVQDIGHGAAALTSPRRMRLDHVLTHADYLYLKYSRHR</sequence>
<dbReference type="EMBL" id="AP023287">
    <property type="protein sequence ID" value="BCI54229.1"/>
    <property type="molecule type" value="Genomic_DNA"/>
</dbReference>
<accession>A0A6S6P763</accession>
<dbReference type="SUPFAM" id="SSF53597">
    <property type="entry name" value="Dihydrofolate reductase-like"/>
    <property type="match status" value="1"/>
</dbReference>
<evidence type="ECO:0000313" key="6">
    <source>
        <dbReference type="Proteomes" id="UP000515734"/>
    </source>
</evidence>
<keyword evidence="3" id="KW-0560">Oxidoreductase</keyword>
<dbReference type="NCBIfam" id="NF010663">
    <property type="entry name" value="PRK14059.1-1"/>
    <property type="match status" value="1"/>
</dbReference>
<comment type="pathway">
    <text evidence="1">Cofactor biosynthesis; riboflavin biosynthesis.</text>
</comment>
<dbReference type="RefSeq" id="WP_185292160.1">
    <property type="nucleotide sequence ID" value="NZ_AP023287.1"/>
</dbReference>